<evidence type="ECO:0000313" key="3">
    <source>
        <dbReference type="Proteomes" id="UP000093902"/>
    </source>
</evidence>
<dbReference type="Proteomes" id="UP000093902">
    <property type="component" value="Unassembled WGS sequence"/>
</dbReference>
<dbReference type="Pfam" id="PF05305">
    <property type="entry name" value="DUF732"/>
    <property type="match status" value="1"/>
</dbReference>
<dbReference type="RefSeq" id="WP_064935228.1">
    <property type="nucleotide sequence ID" value="NZ_LZSO01000035.1"/>
</dbReference>
<evidence type="ECO:0000259" key="1">
    <source>
        <dbReference type="Pfam" id="PF05305"/>
    </source>
</evidence>
<comment type="caution">
    <text evidence="2">The sequence shown here is derived from an EMBL/GenBank/DDBJ whole genome shotgun (WGS) entry which is preliminary data.</text>
</comment>
<name>A0A1A0QXB3_MYCPR</name>
<dbReference type="EMBL" id="LZSO01000035">
    <property type="protein sequence ID" value="OBB26164.1"/>
    <property type="molecule type" value="Genomic_DNA"/>
</dbReference>
<accession>A0A1A0QXB3</accession>
<feature type="domain" description="DUF732" evidence="1">
    <location>
        <begin position="40"/>
        <end position="107"/>
    </location>
</feature>
<protein>
    <recommendedName>
        <fullName evidence="1">DUF732 domain-containing protein</fullName>
    </recommendedName>
</protein>
<reference evidence="3" key="1">
    <citation type="submission" date="2016-06" db="EMBL/GenBank/DDBJ databases">
        <authorList>
            <person name="Sutton G."/>
            <person name="Brinkac L."/>
            <person name="Sanka R."/>
            <person name="Adams M."/>
            <person name="Lau E."/>
            <person name="Mehaffy C."/>
            <person name="Tameris M."/>
            <person name="Hatherill M."/>
            <person name="Hanekom W."/>
            <person name="Mahomed H."/>
            <person name="Mcshane H."/>
        </authorList>
    </citation>
    <scope>NUCLEOTIDE SEQUENCE [LARGE SCALE GENOMIC DNA]</scope>
    <source>
        <strain evidence="3">852002-51209_SCH5440388</strain>
    </source>
</reference>
<dbReference type="AlphaFoldDB" id="A0A1A0QXB3"/>
<evidence type="ECO:0000313" key="2">
    <source>
        <dbReference type="EMBL" id="OBB26164.1"/>
    </source>
</evidence>
<organism evidence="2 3">
    <name type="scientific">Mycolicibacterium peregrinum</name>
    <name type="common">Mycobacterium peregrinum</name>
    <dbReference type="NCBI Taxonomy" id="43304"/>
    <lineage>
        <taxon>Bacteria</taxon>
        <taxon>Bacillati</taxon>
        <taxon>Actinomycetota</taxon>
        <taxon>Actinomycetes</taxon>
        <taxon>Mycobacteriales</taxon>
        <taxon>Mycobacteriaceae</taxon>
        <taxon>Mycolicibacterium</taxon>
    </lineage>
</organism>
<dbReference type="OrthoDB" id="4729208at2"/>
<sequence length="124" mass="13125">MDDRRVRTHLTRALAATGVGIGTVAALMATPAAHADVVGYLVNVTMRPGYNFVNADAALAYGNGICEKIAQGRTYGELMAEVKSDFGTTDEFHANYLIGQAADQLCPAMLSQLRNSAAGYRPSS</sequence>
<dbReference type="InterPro" id="IPR007969">
    <property type="entry name" value="DUF732"/>
</dbReference>
<proteinExistence type="predicted"/>
<gene>
    <name evidence="2" type="ORF">A5792_27520</name>
</gene>